<sequence>MKRWCLLLVSLAVLLLPLSAAEEKADPRPPGVSLAQGITEITGVAISPLLGVSAVGSWTYYQTPPDQRADLAWYCQPWAWCSGFVILSLCFLKDALGTAVPGILKKPFDLAELFENKASALVASAAFVPLVAAEMARAQGPVEVPTATLGWPLVAALDPAWVTVPAAVIAFALVWVCSHTVNVLILLSPFSSVDTLLKLARTTALALVAIAYAIAPWLGLLVCCGILLAALWFAPSAIRLMIFGTRLAGDLVWSSHSRRRAEPSQPHAFLLRKIAGLPSRIGGRVVKSSTGQLEFRTRRGFLGPEKCVALPSGRHELAKGLLMPVLLTLDNDGQESRTLLLLPRYRGQENHVADALELHAVRDPAWSRGWTAVRSWWRELSGRPLAR</sequence>
<keyword evidence="1" id="KW-1133">Transmembrane helix</keyword>
<feature type="transmembrane region" description="Helical" evidence="1">
    <location>
        <begin position="205"/>
        <end position="233"/>
    </location>
</feature>
<protein>
    <submittedName>
        <fullName evidence="3">Uncharacterized protein</fullName>
    </submittedName>
</protein>
<dbReference type="Proteomes" id="UP000557717">
    <property type="component" value="Unassembled WGS sequence"/>
</dbReference>
<name>A0A840V421_9BACT</name>
<keyword evidence="1" id="KW-0472">Membrane</keyword>
<dbReference type="EMBL" id="JACHFD010000019">
    <property type="protein sequence ID" value="MBB5353047.1"/>
    <property type="molecule type" value="Genomic_DNA"/>
</dbReference>
<feature type="chain" id="PRO_5032377246" evidence="2">
    <location>
        <begin position="21"/>
        <end position="387"/>
    </location>
</feature>
<proteinExistence type="predicted"/>
<accession>A0A840V421</accession>
<keyword evidence="4" id="KW-1185">Reference proteome</keyword>
<organism evidence="3 4">
    <name type="scientific">Haloferula luteola</name>
    <dbReference type="NCBI Taxonomy" id="595692"/>
    <lineage>
        <taxon>Bacteria</taxon>
        <taxon>Pseudomonadati</taxon>
        <taxon>Verrucomicrobiota</taxon>
        <taxon>Verrucomicrobiia</taxon>
        <taxon>Verrucomicrobiales</taxon>
        <taxon>Verrucomicrobiaceae</taxon>
        <taxon>Haloferula</taxon>
    </lineage>
</organism>
<evidence type="ECO:0000256" key="1">
    <source>
        <dbReference type="SAM" id="Phobius"/>
    </source>
</evidence>
<reference evidence="3 4" key="1">
    <citation type="submission" date="2020-08" db="EMBL/GenBank/DDBJ databases">
        <title>Genomic Encyclopedia of Type Strains, Phase IV (KMG-IV): sequencing the most valuable type-strain genomes for metagenomic binning, comparative biology and taxonomic classification.</title>
        <authorList>
            <person name="Goeker M."/>
        </authorList>
    </citation>
    <scope>NUCLEOTIDE SEQUENCE [LARGE SCALE GENOMIC DNA]</scope>
    <source>
        <strain evidence="3 4">YC6886</strain>
    </source>
</reference>
<dbReference type="AlphaFoldDB" id="A0A840V421"/>
<feature type="transmembrane region" description="Helical" evidence="1">
    <location>
        <begin position="160"/>
        <end position="185"/>
    </location>
</feature>
<keyword evidence="1" id="KW-0812">Transmembrane</keyword>
<feature type="transmembrane region" description="Helical" evidence="1">
    <location>
        <begin position="71"/>
        <end position="92"/>
    </location>
</feature>
<gene>
    <name evidence="3" type="ORF">HNR46_003300</name>
</gene>
<keyword evidence="2" id="KW-0732">Signal</keyword>
<feature type="signal peptide" evidence="2">
    <location>
        <begin position="1"/>
        <end position="20"/>
    </location>
</feature>
<evidence type="ECO:0000313" key="4">
    <source>
        <dbReference type="Proteomes" id="UP000557717"/>
    </source>
</evidence>
<evidence type="ECO:0000313" key="3">
    <source>
        <dbReference type="EMBL" id="MBB5353047.1"/>
    </source>
</evidence>
<evidence type="ECO:0000256" key="2">
    <source>
        <dbReference type="SAM" id="SignalP"/>
    </source>
</evidence>
<comment type="caution">
    <text evidence="3">The sequence shown here is derived from an EMBL/GenBank/DDBJ whole genome shotgun (WGS) entry which is preliminary data.</text>
</comment>
<dbReference type="RefSeq" id="WP_184020573.1">
    <property type="nucleotide sequence ID" value="NZ_JACHFD010000019.1"/>
</dbReference>